<evidence type="ECO:0000256" key="4">
    <source>
        <dbReference type="SAM" id="Phobius"/>
    </source>
</evidence>
<evidence type="ECO:0000313" key="8">
    <source>
        <dbReference type="Proteomes" id="UP000821853"/>
    </source>
</evidence>
<keyword evidence="4" id="KW-1133">Transmembrane helix</keyword>
<dbReference type="OrthoDB" id="635273at2759"/>
<keyword evidence="1" id="KW-0433">Leucine-rich repeat</keyword>
<organism evidence="7 8">
    <name type="scientific">Haemaphysalis longicornis</name>
    <name type="common">Bush tick</name>
    <dbReference type="NCBI Taxonomy" id="44386"/>
    <lineage>
        <taxon>Eukaryota</taxon>
        <taxon>Metazoa</taxon>
        <taxon>Ecdysozoa</taxon>
        <taxon>Arthropoda</taxon>
        <taxon>Chelicerata</taxon>
        <taxon>Arachnida</taxon>
        <taxon>Acari</taxon>
        <taxon>Parasitiformes</taxon>
        <taxon>Ixodida</taxon>
        <taxon>Ixodoidea</taxon>
        <taxon>Ixodidae</taxon>
        <taxon>Haemaphysalinae</taxon>
        <taxon>Haemaphysalis</taxon>
    </lineage>
</organism>
<dbReference type="VEuPathDB" id="VectorBase:HLOH_054917"/>
<reference evidence="7 8" key="1">
    <citation type="journal article" date="2020" name="Cell">
        <title>Large-Scale Comparative Analyses of Tick Genomes Elucidate Their Genetic Diversity and Vector Capacities.</title>
        <authorList>
            <consortium name="Tick Genome and Microbiome Consortium (TIGMIC)"/>
            <person name="Jia N."/>
            <person name="Wang J."/>
            <person name="Shi W."/>
            <person name="Du L."/>
            <person name="Sun Y."/>
            <person name="Zhan W."/>
            <person name="Jiang J.F."/>
            <person name="Wang Q."/>
            <person name="Zhang B."/>
            <person name="Ji P."/>
            <person name="Bell-Sakyi L."/>
            <person name="Cui X.M."/>
            <person name="Yuan T.T."/>
            <person name="Jiang B.G."/>
            <person name="Yang W.F."/>
            <person name="Lam T.T."/>
            <person name="Chang Q.C."/>
            <person name="Ding S.J."/>
            <person name="Wang X.J."/>
            <person name="Zhu J.G."/>
            <person name="Ruan X.D."/>
            <person name="Zhao L."/>
            <person name="Wei J.T."/>
            <person name="Ye R.Z."/>
            <person name="Que T.C."/>
            <person name="Du C.H."/>
            <person name="Zhou Y.H."/>
            <person name="Cheng J.X."/>
            <person name="Dai P.F."/>
            <person name="Guo W.B."/>
            <person name="Han X.H."/>
            <person name="Huang E.J."/>
            <person name="Li L.F."/>
            <person name="Wei W."/>
            <person name="Gao Y.C."/>
            <person name="Liu J.Z."/>
            <person name="Shao H.Z."/>
            <person name="Wang X."/>
            <person name="Wang C.C."/>
            <person name="Yang T.C."/>
            <person name="Huo Q.B."/>
            <person name="Li W."/>
            <person name="Chen H.Y."/>
            <person name="Chen S.E."/>
            <person name="Zhou L.G."/>
            <person name="Ni X.B."/>
            <person name="Tian J.H."/>
            <person name="Sheng Y."/>
            <person name="Liu T."/>
            <person name="Pan Y.S."/>
            <person name="Xia L.Y."/>
            <person name="Li J."/>
            <person name="Zhao F."/>
            <person name="Cao W.C."/>
        </authorList>
    </citation>
    <scope>NUCLEOTIDE SEQUENCE [LARGE SCALE GENOMIC DNA]</scope>
    <source>
        <strain evidence="7">HaeL-2018</strain>
    </source>
</reference>
<evidence type="ECO:0000256" key="3">
    <source>
        <dbReference type="ARBA" id="ARBA00022737"/>
    </source>
</evidence>
<keyword evidence="4" id="KW-0472">Membrane</keyword>
<dbReference type="InterPro" id="IPR000483">
    <property type="entry name" value="Cys-rich_flank_reg_C"/>
</dbReference>
<evidence type="ECO:0000256" key="1">
    <source>
        <dbReference type="ARBA" id="ARBA00022614"/>
    </source>
</evidence>
<name>A0A9J6FXN6_HAELO</name>
<accession>A0A9J6FXN6</accession>
<dbReference type="SMART" id="SM00082">
    <property type="entry name" value="LRRCT"/>
    <property type="match status" value="1"/>
</dbReference>
<dbReference type="Pfam" id="PF13855">
    <property type="entry name" value="LRR_8"/>
    <property type="match status" value="4"/>
</dbReference>
<dbReference type="InterPro" id="IPR003591">
    <property type="entry name" value="Leu-rich_rpt_typical-subtyp"/>
</dbReference>
<dbReference type="InterPro" id="IPR032675">
    <property type="entry name" value="LRR_dom_sf"/>
</dbReference>
<keyword evidence="3" id="KW-0677">Repeat</keyword>
<feature type="signal peptide" evidence="5">
    <location>
        <begin position="1"/>
        <end position="27"/>
    </location>
</feature>
<dbReference type="PANTHER" id="PTHR45617">
    <property type="entry name" value="LEUCINE RICH REPEAT FAMILY PROTEIN"/>
    <property type="match status" value="1"/>
</dbReference>
<feature type="transmembrane region" description="Helical" evidence="4">
    <location>
        <begin position="417"/>
        <end position="437"/>
    </location>
</feature>
<protein>
    <recommendedName>
        <fullName evidence="6">LRRCT domain-containing protein</fullName>
    </recommendedName>
</protein>
<dbReference type="EMBL" id="JABSTR010000004">
    <property type="protein sequence ID" value="KAH9367579.1"/>
    <property type="molecule type" value="Genomic_DNA"/>
</dbReference>
<sequence length="497" mass="55176">MTARVSHKLSGWLTFLHLVAFSITTSLQPLDMSNPDLCVQPGCCLQRAEQLRLDCSARAISELHEAVVPAVVESLSLRRNGISRLERESFLRAPALRQLDLSSNDIQSVARQWWCPDNASVPVLKSLSLAHNRLKVIADGVFEGLESLTHLDLGYNNIRTLSKGSFWHLGRLKELVLDHNPLVRVNGDHFAPLGELRSIQLNHLGQVSLLRDAFRFVNGVETLGLAGNGILSVPRLLLGLTSLKSLDLSWNPLKRLHPLCLHGMPVLRTLNLSHLSHLSHVDAHAFGNLHNLRKLYLSFNPKLSAIHPDAFYRHPWSGGGQVVRLQELHLRQTGLQSLSPRLLDWDELLVADLSENHWICDCRLSWMAAVAVTQRWENEPRCAGPHLLEGRAIRDLSPSEFSCEPEQQPSMELSSSILMLCGIIVSAVATFLGVLFYQPLHAPGLTGLLENAGELSVTGTRCPPGGRLSPYECWPPLLSIAPCSEQGYHLPAQCYKM</sequence>
<feature type="domain" description="LRRCT" evidence="6">
    <location>
        <begin position="356"/>
        <end position="404"/>
    </location>
</feature>
<dbReference type="AlphaFoldDB" id="A0A9J6FXN6"/>
<keyword evidence="4" id="KW-0812">Transmembrane</keyword>
<dbReference type="SUPFAM" id="SSF52058">
    <property type="entry name" value="L domain-like"/>
    <property type="match status" value="1"/>
</dbReference>
<dbReference type="Gene3D" id="3.80.10.10">
    <property type="entry name" value="Ribonuclease Inhibitor"/>
    <property type="match status" value="2"/>
</dbReference>
<evidence type="ECO:0000256" key="2">
    <source>
        <dbReference type="ARBA" id="ARBA00022729"/>
    </source>
</evidence>
<proteinExistence type="predicted"/>
<comment type="caution">
    <text evidence="7">The sequence shown here is derived from an EMBL/GenBank/DDBJ whole genome shotgun (WGS) entry which is preliminary data.</text>
</comment>
<dbReference type="SMART" id="SM00369">
    <property type="entry name" value="LRR_TYP"/>
    <property type="match status" value="9"/>
</dbReference>
<dbReference type="InterPro" id="IPR001611">
    <property type="entry name" value="Leu-rich_rpt"/>
</dbReference>
<feature type="chain" id="PRO_5039946930" description="LRRCT domain-containing protein" evidence="5">
    <location>
        <begin position="28"/>
        <end position="497"/>
    </location>
</feature>
<keyword evidence="2 5" id="KW-0732">Signal</keyword>
<evidence type="ECO:0000313" key="7">
    <source>
        <dbReference type="EMBL" id="KAH9367579.1"/>
    </source>
</evidence>
<dbReference type="PROSITE" id="PS51450">
    <property type="entry name" value="LRR"/>
    <property type="match status" value="2"/>
</dbReference>
<keyword evidence="8" id="KW-1185">Reference proteome</keyword>
<dbReference type="Proteomes" id="UP000821853">
    <property type="component" value="Chromosome 2"/>
</dbReference>
<dbReference type="Pfam" id="PF01463">
    <property type="entry name" value="LRRCT"/>
    <property type="match status" value="1"/>
</dbReference>
<gene>
    <name evidence="7" type="ORF">HPB48_002871</name>
</gene>
<evidence type="ECO:0000259" key="6">
    <source>
        <dbReference type="SMART" id="SM00082"/>
    </source>
</evidence>
<dbReference type="PANTHER" id="PTHR45617:SF181">
    <property type="entry name" value="LP04042P"/>
    <property type="match status" value="1"/>
</dbReference>
<dbReference type="OMA" id="CSRYKCC"/>
<dbReference type="PRINTS" id="PR00019">
    <property type="entry name" value="LEURICHRPT"/>
</dbReference>
<evidence type="ECO:0000256" key="5">
    <source>
        <dbReference type="SAM" id="SignalP"/>
    </source>
</evidence>